<evidence type="ECO:0000256" key="2">
    <source>
        <dbReference type="ARBA" id="ARBA00022801"/>
    </source>
</evidence>
<evidence type="ECO:0000313" key="11">
    <source>
        <dbReference type="EMBL" id="SON49032.1"/>
    </source>
</evidence>
<evidence type="ECO:0000313" key="12">
    <source>
        <dbReference type="Proteomes" id="UP000235828"/>
    </source>
</evidence>
<dbReference type="InterPro" id="IPR014016">
    <property type="entry name" value="UvrD-like_ATP-bd"/>
</dbReference>
<dbReference type="PANTHER" id="PTHR11070">
    <property type="entry name" value="UVRD / RECB / PCRA DNA HELICASE FAMILY MEMBER"/>
    <property type="match status" value="1"/>
</dbReference>
<sequence length="958" mass="109826">MTQWTLTTNFFGRIFKNQLVVEISDAGIQADSDGEVSFFKWEDLDSAPSLKATIAGGCLSFSVGGKQHSFSMLSYLLPFKYPHNFFPHWANQNAKHLVRFLDSVENQCQSRFLRDSSIQNIQSFAKTEHKRWRGWNKASGLSDSAKNTAAQVSRIANWKTADVERIRSEYVERELNAFDSFFNSVESNPLTTKQRVACITDNDNNLLLAGAGTGKTSVMVGKTGYLVKSGQAQPNDILMLAYGRIAAEEMDERIREKLGFEDVKASTFHSLGVKIISQVEGKAPSLSPLESDVRAKVKWMNEAIASLMQNVSYKKALLDYFSAYYFVDKDPFEFKTQGEHLKYLNDNDIRTLKGEKVKSFGEMVIANWLYRKGINYQYEAKYRIDVATEQYRQYEPDFYLPDYDIYIEYYGTDENGNPPPYIDKERYQQGIKWKRETHSKYGTGYVELYYHQHRNRSMLEILERELITRQVNTNPLPDNELFESLEKTGLVTELARLLGSLVDLYKAACLDEIGIQKIIKNSLDPKQTAKALELLMPLYQRYQDYLSEENVIDFNDMISKALSYVETGQFESPWSYILVDEFQDISEPRARLVKALRDNKENSSLFCVGDDWQAIYRFSGADVRLTTDFEKYFGAASKTTLDMTFRFNSAIGDVATRFVTQNPVQLKKEIKSLVQVSKPAVSVIRQGTEEQGITALDKALTSIANHVHQSNSPHKNKVYLLARFWYQMPDANYLQWLRQRYHMLDIENQSFHASKGKEADYVVVMGLTTGKHGFPSEKQTPTLINALLPQGDTFEHAEERRLFYVALTRAKHRAYLIADMTDASDFVTELIKGNYPVETNEFDTSLTQLNADKMVCHSCKVGVLKPRVGQYGKFMSCTLYPRCKHKETPCDKCGSAMSRETKDDYQVCINSSCEHERPMCLNCGNEMKLRRGKYGEFWGCSTYRRNVENNCSNKINVD</sequence>
<feature type="domain" description="UvrD-like helicase ATP-binding" evidence="10">
    <location>
        <begin position="188"/>
        <end position="648"/>
    </location>
</feature>
<dbReference type="GO" id="GO:0016887">
    <property type="term" value="F:ATP hydrolysis activity"/>
    <property type="evidence" value="ECO:0007669"/>
    <property type="project" value="RHEA"/>
</dbReference>
<dbReference type="SUPFAM" id="SSF52540">
    <property type="entry name" value="P-loop containing nucleoside triphosphate hydrolases"/>
    <property type="match status" value="1"/>
</dbReference>
<comment type="catalytic activity">
    <reaction evidence="6">
        <text>Couples ATP hydrolysis with the unwinding of duplex DNA by translocating in the 3'-5' direction.</text>
        <dbReference type="EC" id="5.6.2.4"/>
    </reaction>
</comment>
<evidence type="ECO:0000256" key="6">
    <source>
        <dbReference type="ARBA" id="ARBA00034617"/>
    </source>
</evidence>
<proteinExistence type="predicted"/>
<dbReference type="KEGG" id="vta:A1053"/>
<evidence type="ECO:0000256" key="3">
    <source>
        <dbReference type="ARBA" id="ARBA00022806"/>
    </source>
</evidence>
<evidence type="ECO:0000256" key="8">
    <source>
        <dbReference type="ARBA" id="ARBA00048988"/>
    </source>
</evidence>
<dbReference type="InterPro" id="IPR027417">
    <property type="entry name" value="P-loop_NTPase"/>
</dbReference>
<dbReference type="GO" id="GO:0006265">
    <property type="term" value="P:DNA topological change"/>
    <property type="evidence" value="ECO:0007669"/>
    <property type="project" value="InterPro"/>
</dbReference>
<dbReference type="Pfam" id="PF01396">
    <property type="entry name" value="Zn_ribbon_Top1"/>
    <property type="match status" value="2"/>
</dbReference>
<dbReference type="GO" id="GO:0005524">
    <property type="term" value="F:ATP binding"/>
    <property type="evidence" value="ECO:0007669"/>
    <property type="project" value="UniProtKB-UniRule"/>
</dbReference>
<evidence type="ECO:0000256" key="7">
    <source>
        <dbReference type="ARBA" id="ARBA00034808"/>
    </source>
</evidence>
<dbReference type="OrthoDB" id="5298826at2"/>
<dbReference type="AlphaFoldDB" id="A0A2N8ZAW0"/>
<dbReference type="GO" id="GO:0003677">
    <property type="term" value="F:DNA binding"/>
    <property type="evidence" value="ECO:0007669"/>
    <property type="project" value="InterPro"/>
</dbReference>
<evidence type="ECO:0000259" key="10">
    <source>
        <dbReference type="PROSITE" id="PS51198"/>
    </source>
</evidence>
<dbReference type="PROSITE" id="PS51198">
    <property type="entry name" value="UVRD_HELICASE_ATP_BIND"/>
    <property type="match status" value="1"/>
</dbReference>
<evidence type="ECO:0000256" key="4">
    <source>
        <dbReference type="ARBA" id="ARBA00022840"/>
    </source>
</evidence>
<feature type="binding site" evidence="9">
    <location>
        <begin position="209"/>
        <end position="216"/>
    </location>
    <ligand>
        <name>ATP</name>
        <dbReference type="ChEBI" id="CHEBI:30616"/>
    </ligand>
</feature>
<dbReference type="Gene3D" id="3.30.65.10">
    <property type="entry name" value="Bacterial Topoisomerase I, domain 1"/>
    <property type="match status" value="1"/>
</dbReference>
<reference evidence="11 12" key="1">
    <citation type="submission" date="2017-10" db="EMBL/GenBank/DDBJ databases">
        <authorList>
            <person name="Banno H."/>
            <person name="Chua N.-H."/>
        </authorList>
    </citation>
    <scope>NUCLEOTIDE SEQUENCE [LARGE SCALE GENOMIC DNA]</scope>
    <source>
        <strain evidence="11">Vibrio tapetis CECT4600</strain>
    </source>
</reference>
<dbReference type="InterPro" id="IPR014017">
    <property type="entry name" value="DNA_helicase_UvrD-like_C"/>
</dbReference>
<dbReference type="GO" id="GO:0005694">
    <property type="term" value="C:chromosome"/>
    <property type="evidence" value="ECO:0007669"/>
    <property type="project" value="InterPro"/>
</dbReference>
<keyword evidence="3 9" id="KW-0347">Helicase</keyword>
<evidence type="ECO:0000256" key="5">
    <source>
        <dbReference type="ARBA" id="ARBA00023235"/>
    </source>
</evidence>
<dbReference type="Pfam" id="PF13361">
    <property type="entry name" value="UvrD_C"/>
    <property type="match status" value="1"/>
</dbReference>
<keyword evidence="1 9" id="KW-0547">Nucleotide-binding</keyword>
<dbReference type="InterPro" id="IPR013498">
    <property type="entry name" value="Topo_IA_Znf"/>
</dbReference>
<dbReference type="Pfam" id="PF00580">
    <property type="entry name" value="UvrD-helicase"/>
    <property type="match status" value="2"/>
</dbReference>
<evidence type="ECO:0000256" key="1">
    <source>
        <dbReference type="ARBA" id="ARBA00022741"/>
    </source>
</evidence>
<gene>
    <name evidence="11" type="ORF">VTAP4600_A1053</name>
</gene>
<dbReference type="SUPFAM" id="SSF57783">
    <property type="entry name" value="Zinc beta-ribbon"/>
    <property type="match status" value="1"/>
</dbReference>
<keyword evidence="12" id="KW-1185">Reference proteome</keyword>
<dbReference type="InterPro" id="IPR000212">
    <property type="entry name" value="DNA_helicase_UvrD/REP"/>
</dbReference>
<protein>
    <recommendedName>
        <fullName evidence="7">DNA 3'-5' helicase</fullName>
        <ecNumber evidence="7">5.6.2.4</ecNumber>
    </recommendedName>
</protein>
<dbReference type="GO" id="GO:0003916">
    <property type="term" value="F:DNA topoisomerase activity"/>
    <property type="evidence" value="ECO:0007669"/>
    <property type="project" value="InterPro"/>
</dbReference>
<keyword evidence="2 9" id="KW-0378">Hydrolase</keyword>
<dbReference type="Proteomes" id="UP000235828">
    <property type="component" value="Chromosome A"/>
</dbReference>
<evidence type="ECO:0000256" key="9">
    <source>
        <dbReference type="PROSITE-ProRule" id="PRU00560"/>
    </source>
</evidence>
<name>A0A2N8ZAW0_9VIBR</name>
<dbReference type="FunFam" id="3.40.50.300:FF:000975">
    <property type="entry name" value="DNA helicase"/>
    <property type="match status" value="1"/>
</dbReference>
<dbReference type="GO" id="GO:0043138">
    <property type="term" value="F:3'-5' DNA helicase activity"/>
    <property type="evidence" value="ECO:0007669"/>
    <property type="project" value="UniProtKB-EC"/>
</dbReference>
<dbReference type="Gene3D" id="3.40.50.300">
    <property type="entry name" value="P-loop containing nucleotide triphosphate hydrolases"/>
    <property type="match status" value="3"/>
</dbReference>
<organism evidence="11 12">
    <name type="scientific">Vibrio tapetis subsp. tapetis</name>
    <dbReference type="NCBI Taxonomy" id="1671868"/>
    <lineage>
        <taxon>Bacteria</taxon>
        <taxon>Pseudomonadati</taxon>
        <taxon>Pseudomonadota</taxon>
        <taxon>Gammaproteobacteria</taxon>
        <taxon>Vibrionales</taxon>
        <taxon>Vibrionaceae</taxon>
        <taxon>Vibrio</taxon>
    </lineage>
</organism>
<dbReference type="EC" id="5.6.2.4" evidence="7"/>
<dbReference type="Gene3D" id="3.40.91.30">
    <property type="match status" value="1"/>
</dbReference>
<comment type="catalytic activity">
    <reaction evidence="8">
        <text>ATP + H2O = ADP + phosphate + H(+)</text>
        <dbReference type="Rhea" id="RHEA:13065"/>
        <dbReference type="ChEBI" id="CHEBI:15377"/>
        <dbReference type="ChEBI" id="CHEBI:15378"/>
        <dbReference type="ChEBI" id="CHEBI:30616"/>
        <dbReference type="ChEBI" id="CHEBI:43474"/>
        <dbReference type="ChEBI" id="CHEBI:456216"/>
        <dbReference type="EC" id="5.6.2.4"/>
    </reaction>
</comment>
<dbReference type="EMBL" id="LT960611">
    <property type="protein sequence ID" value="SON49032.1"/>
    <property type="molecule type" value="Genomic_DNA"/>
</dbReference>
<accession>A0A2N8ZAW0</accession>
<dbReference type="GO" id="GO:0000725">
    <property type="term" value="P:recombinational repair"/>
    <property type="evidence" value="ECO:0007669"/>
    <property type="project" value="TreeGrafter"/>
</dbReference>
<dbReference type="PANTHER" id="PTHR11070:SF63">
    <property type="entry name" value="DNA HELICASE IV"/>
    <property type="match status" value="1"/>
</dbReference>
<dbReference type="GO" id="GO:0005829">
    <property type="term" value="C:cytosol"/>
    <property type="evidence" value="ECO:0007669"/>
    <property type="project" value="TreeGrafter"/>
</dbReference>
<dbReference type="RefSeq" id="WP_102521767.1">
    <property type="nucleotide sequence ID" value="NZ_LT960611.1"/>
</dbReference>
<keyword evidence="5" id="KW-0413">Isomerase</keyword>
<keyword evidence="4 9" id="KW-0067">ATP-binding</keyword>